<dbReference type="SUPFAM" id="SSF53067">
    <property type="entry name" value="Actin-like ATPase domain"/>
    <property type="match status" value="2"/>
</dbReference>
<dbReference type="AlphaFoldDB" id="A0A3B0VLY7"/>
<dbReference type="EMBL" id="UOEV01000086">
    <property type="protein sequence ID" value="VAW33166.1"/>
    <property type="molecule type" value="Genomic_DNA"/>
</dbReference>
<organism evidence="2">
    <name type="scientific">hydrothermal vent metagenome</name>
    <dbReference type="NCBI Taxonomy" id="652676"/>
    <lineage>
        <taxon>unclassified sequences</taxon>
        <taxon>metagenomes</taxon>
        <taxon>ecological metagenomes</taxon>
    </lineage>
</organism>
<protein>
    <recommendedName>
        <fullName evidence="1">SHS2 domain-containing protein</fullName>
    </recommendedName>
</protein>
<dbReference type="InterPro" id="IPR043129">
    <property type="entry name" value="ATPase_NBD"/>
</dbReference>
<name>A0A3B0VLY7_9ZZZZ</name>
<reference evidence="2" key="1">
    <citation type="submission" date="2018-06" db="EMBL/GenBank/DDBJ databases">
        <authorList>
            <person name="Zhirakovskaya E."/>
        </authorList>
    </citation>
    <scope>NUCLEOTIDE SEQUENCE</scope>
</reference>
<dbReference type="GO" id="GO:0051301">
    <property type="term" value="P:cell division"/>
    <property type="evidence" value="ECO:0007669"/>
    <property type="project" value="InterPro"/>
</dbReference>
<dbReference type="CDD" id="cd24049">
    <property type="entry name" value="ASKHA_NBD_PilM"/>
    <property type="match status" value="1"/>
</dbReference>
<dbReference type="PANTHER" id="PTHR32432:SF3">
    <property type="entry name" value="ETHANOLAMINE UTILIZATION PROTEIN EUTJ"/>
    <property type="match status" value="1"/>
</dbReference>
<dbReference type="Pfam" id="PF11104">
    <property type="entry name" value="PilM_2"/>
    <property type="match status" value="1"/>
</dbReference>
<sequence>MLGILYVMHKSALSRFVHIYFPPPRYLVLPAAGLEISTSSIKAIFLKEHRYGLEVASFDEKKLPKGAVVSGEIVEPEPIAEHLRELAKERGIRSAHIALPESKSYLFETLVSGDSQEEWYTEVEQHIDEFVPLPPNEVSFDISPLHKIDDKTLVVGVGYARKVVENVLRIIDDVNIEPRSLESETFASMRAILPADINETVMVVDIGKMTTKIVITERRLPRFATTLDVGGQALTEAVQKYFGVDEKEARKVKMEHGIVSSGGNDDYIEAMLSTASVIREEIKRRIDYWQTRARTEKDCLTISRVLIVGGNATVRGFPEYFSSSFNLP</sequence>
<dbReference type="Gene3D" id="3.30.420.40">
    <property type="match status" value="2"/>
</dbReference>
<feature type="non-terminal residue" evidence="2">
    <location>
        <position position="328"/>
    </location>
</feature>
<dbReference type="PANTHER" id="PTHR32432">
    <property type="entry name" value="CELL DIVISION PROTEIN FTSA-RELATED"/>
    <property type="match status" value="1"/>
</dbReference>
<proteinExistence type="predicted"/>
<dbReference type="InterPro" id="IPR003494">
    <property type="entry name" value="SHS2_FtsA"/>
</dbReference>
<accession>A0A3B0VLY7</accession>
<evidence type="ECO:0000313" key="2">
    <source>
        <dbReference type="EMBL" id="VAW33166.1"/>
    </source>
</evidence>
<dbReference type="InterPro" id="IPR050696">
    <property type="entry name" value="FtsA/MreB"/>
</dbReference>
<dbReference type="InterPro" id="IPR005883">
    <property type="entry name" value="PilM"/>
</dbReference>
<dbReference type="SMART" id="SM00842">
    <property type="entry name" value="FtsA"/>
    <property type="match status" value="1"/>
</dbReference>
<gene>
    <name evidence="2" type="ORF">MNBD_CPR01-184</name>
</gene>
<evidence type="ECO:0000259" key="1">
    <source>
        <dbReference type="SMART" id="SM00842"/>
    </source>
</evidence>
<feature type="domain" description="SHS2" evidence="1">
    <location>
        <begin position="31"/>
        <end position="192"/>
    </location>
</feature>
<dbReference type="Gene3D" id="3.30.1490.300">
    <property type="match status" value="1"/>
</dbReference>